<comment type="pathway">
    <text evidence="3">Protein modification; protein glycosylation.</text>
</comment>
<evidence type="ECO:0000256" key="9">
    <source>
        <dbReference type="ARBA" id="ARBA00022803"/>
    </source>
</evidence>
<reference evidence="17 18" key="1">
    <citation type="journal article" date="2007" name="Science">
        <title>Sea anemone genome reveals ancestral eumetazoan gene repertoire and genomic organization.</title>
        <authorList>
            <person name="Putnam N.H."/>
            <person name="Srivastava M."/>
            <person name="Hellsten U."/>
            <person name="Dirks B."/>
            <person name="Chapman J."/>
            <person name="Salamov A."/>
            <person name="Terry A."/>
            <person name="Shapiro H."/>
            <person name="Lindquist E."/>
            <person name="Kapitonov V.V."/>
            <person name="Jurka J."/>
            <person name="Genikhovich G."/>
            <person name="Grigoriev I.V."/>
            <person name="Lucas S.M."/>
            <person name="Steele R.E."/>
            <person name="Finnerty J.R."/>
            <person name="Technau U."/>
            <person name="Martindale M.Q."/>
            <person name="Rokhsar D.S."/>
        </authorList>
    </citation>
    <scope>NUCLEOTIDE SEQUENCE [LARGE SCALE GENOMIC DNA]</scope>
    <source>
        <strain evidence="18">CH2 X CH6</strain>
    </source>
</reference>
<dbReference type="GO" id="GO:0016020">
    <property type="term" value="C:membrane"/>
    <property type="evidence" value="ECO:0007669"/>
    <property type="project" value="UniProtKB-SubCell"/>
</dbReference>
<dbReference type="PANTHER" id="PTHR44227">
    <property type="match status" value="1"/>
</dbReference>
<name>A7RYL8_NEMVE</name>
<feature type="transmembrane region" description="Helical" evidence="15">
    <location>
        <begin position="230"/>
        <end position="246"/>
    </location>
</feature>
<evidence type="ECO:0000256" key="12">
    <source>
        <dbReference type="ARBA" id="ARBA00023136"/>
    </source>
</evidence>
<sequence>MPVRTRAGNSRRRVPKELNGVSHSANESPQHHIDDNNNLNKLLPLPELSRLHASLTIAIVSLLCYWNSCNGDFVFDDSEAILNNKDLRPEAPIWTLFIHDFWGGKLDSNESHKSYRPLTVLTFRLNYWLANGYHPWGFHFVNVVLHAVVSMLSLRIYAVFFEDRVRMKTGQVSQASFLCSLIFAVHPVHTESVAGVVGRADLLCALFFFLSFLCYVKCCSASADEPIQSSLNYLLLSVVLCAVAMLCKEQGITALGICCAYDLIIVCKVDIVRVLQNAFRKKKPLPTEQEDISWMRGLFYRQFALVLTGVSLLIARWQIMGSAPPRFQVSDNPASFEKSLLSRFINYNYIYSINIWLLVHPWWLCFDWSMGCIPLIQSAKDVRILAVLAMWVSLGGLMLYCFFGKDLYFRRLLTIGLAFLIVPFLPASNFFFRVGFVVAERVLYLSSVGSCLIVVLGAVAISRKPPMRKALSVAVSAVLLFYSIRTVQRTSEWLTEEKLFTSGQAVCPLNAKVHYNIGKVRSTQQRDEEALAYYREAVRLNPTYSDALNNLGNLLKEKGEISEAEKLLERAVDSSKAFAAGWMNLGTVKAALNKMQEAETCYKNAIRYRKKYPDAFFNLGNLYIDWNRDAEAVAAFRKAVKLKSDHVGAWMNHILLLDKTDKRTEGIELAYEALKHIPDESSIHFNLGNMLGQEKRFKEAEKHFLRALELNPVQPEIRGNLGVLYHRWGKLNEAEKCYMEALAADPQSANIRENLEKLKRTKRNISNGF</sequence>
<feature type="repeat" description="TPR" evidence="13">
    <location>
        <begin position="545"/>
        <end position="578"/>
    </location>
</feature>
<accession>A7RYL8</accession>
<dbReference type="Pfam" id="PF14559">
    <property type="entry name" value="TPR_19"/>
    <property type="match status" value="1"/>
</dbReference>
<feature type="repeat" description="TPR" evidence="13">
    <location>
        <begin position="715"/>
        <end position="748"/>
    </location>
</feature>
<evidence type="ECO:0000256" key="13">
    <source>
        <dbReference type="PROSITE-ProRule" id="PRU00339"/>
    </source>
</evidence>
<evidence type="ECO:0000256" key="3">
    <source>
        <dbReference type="ARBA" id="ARBA00004922"/>
    </source>
</evidence>
<dbReference type="InParanoid" id="A7RYL8"/>
<dbReference type="STRING" id="45351.A7RYL8"/>
<keyword evidence="6" id="KW-0808">Transferase</keyword>
<keyword evidence="7 15" id="KW-0812">Transmembrane</keyword>
<dbReference type="Pfam" id="PF13424">
    <property type="entry name" value="TPR_12"/>
    <property type="match status" value="1"/>
</dbReference>
<evidence type="ECO:0000256" key="2">
    <source>
        <dbReference type="ARBA" id="ARBA00004240"/>
    </source>
</evidence>
<dbReference type="PhylomeDB" id="A7RYL8"/>
<dbReference type="GO" id="GO:0005783">
    <property type="term" value="C:endoplasmic reticulum"/>
    <property type="evidence" value="ECO:0000318"/>
    <property type="project" value="GO_Central"/>
</dbReference>
<feature type="transmembrane region" description="Helical" evidence="15">
    <location>
        <begin position="382"/>
        <end position="403"/>
    </location>
</feature>
<dbReference type="OMA" id="HWQHAVA"/>
<evidence type="ECO:0000256" key="4">
    <source>
        <dbReference type="ARBA" id="ARBA00007882"/>
    </source>
</evidence>
<keyword evidence="11 15" id="KW-1133">Transmembrane helix</keyword>
<feature type="transmembrane region" description="Helical" evidence="15">
    <location>
        <begin position="200"/>
        <end position="218"/>
    </location>
</feature>
<comment type="similarity">
    <text evidence="4">Belongs to the TMTC family.</text>
</comment>
<feature type="transmembrane region" description="Helical" evidence="15">
    <location>
        <begin position="136"/>
        <end position="160"/>
    </location>
</feature>
<dbReference type="eggNOG" id="KOG1124">
    <property type="taxonomic scope" value="Eukaryota"/>
</dbReference>
<dbReference type="EMBL" id="DS469553">
    <property type="protein sequence ID" value="EDO43484.1"/>
    <property type="molecule type" value="Genomic_DNA"/>
</dbReference>
<dbReference type="SUPFAM" id="SSF48452">
    <property type="entry name" value="TPR-like"/>
    <property type="match status" value="1"/>
</dbReference>
<comment type="subcellular location">
    <subcellularLocation>
        <location evidence="2">Endoplasmic reticulum</location>
    </subcellularLocation>
    <subcellularLocation>
        <location evidence="1">Membrane</location>
        <topology evidence="1">Multi-pass membrane protein</topology>
    </subcellularLocation>
</comment>
<dbReference type="PANTHER" id="PTHR44227:SF3">
    <property type="entry name" value="PROTEIN O-MANNOSYL-TRANSFERASE TMTC4"/>
    <property type="match status" value="1"/>
</dbReference>
<evidence type="ECO:0000313" key="18">
    <source>
        <dbReference type="Proteomes" id="UP000001593"/>
    </source>
</evidence>
<dbReference type="Pfam" id="PF08409">
    <property type="entry name" value="TMTC_DUF1736"/>
    <property type="match status" value="1"/>
</dbReference>
<feature type="transmembrane region" description="Helical" evidence="15">
    <location>
        <begin position="349"/>
        <end position="370"/>
    </location>
</feature>
<keyword evidence="9 13" id="KW-0802">TPR repeat</keyword>
<organism evidence="17 18">
    <name type="scientific">Nematostella vectensis</name>
    <name type="common">Starlet sea anemone</name>
    <dbReference type="NCBI Taxonomy" id="45351"/>
    <lineage>
        <taxon>Eukaryota</taxon>
        <taxon>Metazoa</taxon>
        <taxon>Cnidaria</taxon>
        <taxon>Anthozoa</taxon>
        <taxon>Hexacorallia</taxon>
        <taxon>Actiniaria</taxon>
        <taxon>Edwardsiidae</taxon>
        <taxon>Nematostella</taxon>
    </lineage>
</organism>
<feature type="transmembrane region" description="Helical" evidence="15">
    <location>
        <begin position="252"/>
        <end position="275"/>
    </location>
</feature>
<feature type="transmembrane region" description="Helical" evidence="15">
    <location>
        <begin position="409"/>
        <end position="430"/>
    </location>
</feature>
<evidence type="ECO:0000256" key="14">
    <source>
        <dbReference type="SAM" id="MobiDB-lite"/>
    </source>
</evidence>
<feature type="region of interest" description="Disordered" evidence="14">
    <location>
        <begin position="1"/>
        <end position="35"/>
    </location>
</feature>
<dbReference type="SMART" id="SM00028">
    <property type="entry name" value="TPR"/>
    <property type="match status" value="6"/>
</dbReference>
<dbReference type="GO" id="GO:0035269">
    <property type="term" value="P:protein O-linked glycosylation via mannose"/>
    <property type="evidence" value="ECO:0000318"/>
    <property type="project" value="GO_Central"/>
</dbReference>
<dbReference type="InterPro" id="IPR011990">
    <property type="entry name" value="TPR-like_helical_dom_sf"/>
</dbReference>
<dbReference type="GO" id="GO:0030968">
    <property type="term" value="P:endoplasmic reticulum unfolded protein response"/>
    <property type="evidence" value="ECO:0000318"/>
    <property type="project" value="GO_Central"/>
</dbReference>
<dbReference type="GO" id="GO:0000030">
    <property type="term" value="F:mannosyltransferase activity"/>
    <property type="evidence" value="ECO:0000318"/>
    <property type="project" value="GO_Central"/>
</dbReference>
<evidence type="ECO:0000256" key="7">
    <source>
        <dbReference type="ARBA" id="ARBA00022692"/>
    </source>
</evidence>
<keyword evidence="12 15" id="KW-0472">Membrane</keyword>
<keyword evidence="8" id="KW-0677">Repeat</keyword>
<feature type="domain" description="DUF1736" evidence="16">
    <location>
        <begin position="322"/>
        <end position="394"/>
    </location>
</feature>
<dbReference type="HOGENOM" id="CLU_011615_2_0_1"/>
<evidence type="ECO:0000256" key="6">
    <source>
        <dbReference type="ARBA" id="ARBA00022679"/>
    </source>
</evidence>
<evidence type="ECO:0000259" key="16">
    <source>
        <dbReference type="Pfam" id="PF08409"/>
    </source>
</evidence>
<dbReference type="InterPro" id="IPR052346">
    <property type="entry name" value="O-mannosyl-transferase_TMTC"/>
</dbReference>
<evidence type="ECO:0000256" key="5">
    <source>
        <dbReference type="ARBA" id="ARBA00012839"/>
    </source>
</evidence>
<keyword evidence="10" id="KW-0256">Endoplasmic reticulum</keyword>
<evidence type="ECO:0000256" key="8">
    <source>
        <dbReference type="ARBA" id="ARBA00022737"/>
    </source>
</evidence>
<dbReference type="PROSITE" id="PS50293">
    <property type="entry name" value="TPR_REGION"/>
    <property type="match status" value="2"/>
</dbReference>
<keyword evidence="18" id="KW-1185">Reference proteome</keyword>
<gene>
    <name evidence="17" type="ORF">NEMVEDRAFT_v1g164242</name>
</gene>
<feature type="repeat" description="TPR" evidence="13">
    <location>
        <begin position="613"/>
        <end position="646"/>
    </location>
</feature>
<evidence type="ECO:0000256" key="15">
    <source>
        <dbReference type="SAM" id="Phobius"/>
    </source>
</evidence>
<evidence type="ECO:0000256" key="10">
    <source>
        <dbReference type="ARBA" id="ARBA00022824"/>
    </source>
</evidence>
<dbReference type="PROSITE" id="PS50005">
    <property type="entry name" value="TPR"/>
    <property type="match status" value="5"/>
</dbReference>
<evidence type="ECO:0000313" key="17">
    <source>
        <dbReference type="EMBL" id="EDO43484.1"/>
    </source>
</evidence>
<dbReference type="AlphaFoldDB" id="A7RYL8"/>
<dbReference type="Gene3D" id="1.25.40.10">
    <property type="entry name" value="Tetratricopeptide repeat domain"/>
    <property type="match status" value="3"/>
</dbReference>
<feature type="transmembrane region" description="Helical" evidence="15">
    <location>
        <begin position="298"/>
        <end position="319"/>
    </location>
</feature>
<evidence type="ECO:0000256" key="1">
    <source>
        <dbReference type="ARBA" id="ARBA00004141"/>
    </source>
</evidence>
<feature type="transmembrane region" description="Helical" evidence="15">
    <location>
        <begin position="442"/>
        <end position="461"/>
    </location>
</feature>
<dbReference type="GO" id="GO:0004169">
    <property type="term" value="F:dolichyl-phosphate-mannose-protein mannosyltransferase activity"/>
    <property type="evidence" value="ECO:0007669"/>
    <property type="project" value="UniProtKB-EC"/>
</dbReference>
<dbReference type="InterPro" id="IPR013618">
    <property type="entry name" value="TMTC_DUF1736"/>
</dbReference>
<proteinExistence type="inferred from homology"/>
<dbReference type="InterPro" id="IPR019734">
    <property type="entry name" value="TPR_rpt"/>
</dbReference>
<dbReference type="Proteomes" id="UP000001593">
    <property type="component" value="Unassembled WGS sequence"/>
</dbReference>
<dbReference type="UniPathway" id="UPA00378"/>
<protein>
    <recommendedName>
        <fullName evidence="5">dolichyl-phosphate-mannose--protein mannosyltransferase</fullName>
        <ecNumber evidence="5">2.4.1.109</ecNumber>
    </recommendedName>
</protein>
<dbReference type="EC" id="2.4.1.109" evidence="5"/>
<evidence type="ECO:0000256" key="11">
    <source>
        <dbReference type="ARBA" id="ARBA00022989"/>
    </source>
</evidence>
<feature type="repeat" description="TPR" evidence="13">
    <location>
        <begin position="681"/>
        <end position="714"/>
    </location>
</feature>
<feature type="repeat" description="TPR" evidence="13">
    <location>
        <begin position="511"/>
        <end position="544"/>
    </location>
</feature>
<dbReference type="Pfam" id="PF13414">
    <property type="entry name" value="TPR_11"/>
    <property type="match status" value="1"/>
</dbReference>